<keyword evidence="3" id="KW-1185">Reference proteome</keyword>
<gene>
    <name evidence="2" type="ORF">H8876_06530</name>
</gene>
<dbReference type="AlphaFoldDB" id="A0A923NDC2"/>
<proteinExistence type="predicted"/>
<feature type="coiled-coil region" evidence="1">
    <location>
        <begin position="11"/>
        <end position="38"/>
    </location>
</feature>
<reference evidence="2" key="1">
    <citation type="submission" date="2020-08" db="EMBL/GenBank/DDBJ databases">
        <authorList>
            <person name="Liu C."/>
            <person name="Sun Q."/>
        </authorList>
    </citation>
    <scope>NUCLEOTIDE SEQUENCE</scope>
    <source>
        <strain evidence="2">BX16</strain>
    </source>
</reference>
<dbReference type="Gene3D" id="3.40.109.40">
    <property type="match status" value="1"/>
</dbReference>
<dbReference type="InterPro" id="IPR037010">
    <property type="entry name" value="VitB12-dep_Met_synth_activ_sf"/>
</dbReference>
<protein>
    <submittedName>
        <fullName evidence="2">Methionine synthase</fullName>
    </submittedName>
</protein>
<evidence type="ECO:0000256" key="1">
    <source>
        <dbReference type="SAM" id="Coils"/>
    </source>
</evidence>
<comment type="caution">
    <text evidence="2">The sequence shown here is derived from an EMBL/GenBank/DDBJ whole genome shotgun (WGS) entry which is preliminary data.</text>
</comment>
<keyword evidence="1" id="KW-0175">Coiled coil</keyword>
<organism evidence="2 3">
    <name type="scientific">Lentihominibacter faecis</name>
    <dbReference type="NCBI Taxonomy" id="2764712"/>
    <lineage>
        <taxon>Bacteria</taxon>
        <taxon>Bacillati</taxon>
        <taxon>Bacillota</taxon>
        <taxon>Clostridia</taxon>
        <taxon>Peptostreptococcales</taxon>
        <taxon>Anaerovoracaceae</taxon>
        <taxon>Lentihominibacter</taxon>
    </lineage>
</organism>
<dbReference type="EMBL" id="JACRWC010000082">
    <property type="protein sequence ID" value="MBC5999652.1"/>
    <property type="molecule type" value="Genomic_DNA"/>
</dbReference>
<name>A0A923NDC2_9FIRM</name>
<accession>A0A923NDC2</accession>
<dbReference type="Proteomes" id="UP000644115">
    <property type="component" value="Unassembled WGS sequence"/>
</dbReference>
<dbReference type="GO" id="GO:0008705">
    <property type="term" value="F:methionine synthase activity"/>
    <property type="evidence" value="ECO:0007669"/>
    <property type="project" value="InterPro"/>
</dbReference>
<sequence>MNIAVTAPLDRKRWLAALQSGEEALDSLQAQMDLAEQQLLKAADPKAVYRIMNKADIKREGVSIEKHLAECEKVAVMGATLGMGIDDLIRRAQIQDMSMAVILDCGASLLIEEVCDTFQAQIDAQTDGYLTARFSPGYGDYPLEYQPLIIRYIDGPRKIGLNVTSNNLMVPRKSVTALIGISDHPVTGRLATCGECVLREKCTLRKEGKFCGD</sequence>
<evidence type="ECO:0000313" key="3">
    <source>
        <dbReference type="Proteomes" id="UP000644115"/>
    </source>
</evidence>
<dbReference type="RefSeq" id="WP_177265468.1">
    <property type="nucleotide sequence ID" value="NZ_JACRWC010000082.1"/>
</dbReference>
<evidence type="ECO:0000313" key="2">
    <source>
        <dbReference type="EMBL" id="MBC5999652.1"/>
    </source>
</evidence>
<dbReference type="SUPFAM" id="SSF56507">
    <property type="entry name" value="Methionine synthase activation domain-like"/>
    <property type="match status" value="1"/>
</dbReference>